<organism evidence="7 8">
    <name type="scientific">Rugosimonospora acidiphila</name>
    <dbReference type="NCBI Taxonomy" id="556531"/>
    <lineage>
        <taxon>Bacteria</taxon>
        <taxon>Bacillati</taxon>
        <taxon>Actinomycetota</taxon>
        <taxon>Actinomycetes</taxon>
        <taxon>Micromonosporales</taxon>
        <taxon>Micromonosporaceae</taxon>
        <taxon>Rugosimonospora</taxon>
    </lineage>
</organism>
<evidence type="ECO:0000259" key="5">
    <source>
        <dbReference type="PROSITE" id="PS50853"/>
    </source>
</evidence>
<dbReference type="InterPro" id="IPR012291">
    <property type="entry name" value="CBM2_carb-bd_dom_sf"/>
</dbReference>
<gene>
    <name evidence="7" type="ORF">GCM10023322_58410</name>
</gene>
<evidence type="ECO:0000313" key="7">
    <source>
        <dbReference type="EMBL" id="GAA5194321.1"/>
    </source>
</evidence>
<feature type="region of interest" description="Disordered" evidence="4">
    <location>
        <begin position="119"/>
        <end position="151"/>
    </location>
</feature>
<keyword evidence="3" id="KW-0624">Polysaccharide degradation</keyword>
<keyword evidence="1" id="KW-0119">Carbohydrate metabolism</keyword>
<dbReference type="InterPro" id="IPR003961">
    <property type="entry name" value="FN3_dom"/>
</dbReference>
<protein>
    <recommendedName>
        <fullName evidence="9">CBM2 domain-containing protein</fullName>
    </recommendedName>
</protein>
<dbReference type="SUPFAM" id="SSF49384">
    <property type="entry name" value="Carbohydrate-binding domain"/>
    <property type="match status" value="1"/>
</dbReference>
<dbReference type="PROSITE" id="PS50853">
    <property type="entry name" value="FN3"/>
    <property type="match status" value="1"/>
</dbReference>
<evidence type="ECO:0000313" key="8">
    <source>
        <dbReference type="Proteomes" id="UP001501570"/>
    </source>
</evidence>
<dbReference type="InterPro" id="IPR013783">
    <property type="entry name" value="Ig-like_fold"/>
</dbReference>
<feature type="domain" description="CBM2" evidence="6">
    <location>
        <begin position="145"/>
        <end position="255"/>
    </location>
</feature>
<dbReference type="PROSITE" id="PS51173">
    <property type="entry name" value="CBM2"/>
    <property type="match status" value="1"/>
</dbReference>
<dbReference type="SUPFAM" id="SSF49265">
    <property type="entry name" value="Fibronectin type III"/>
    <property type="match status" value="1"/>
</dbReference>
<keyword evidence="2" id="KW-0378">Hydrolase</keyword>
<dbReference type="Gene3D" id="2.60.40.10">
    <property type="entry name" value="Immunoglobulins"/>
    <property type="match status" value="1"/>
</dbReference>
<dbReference type="InterPro" id="IPR001919">
    <property type="entry name" value="CBD2"/>
</dbReference>
<proteinExistence type="predicted"/>
<dbReference type="SMART" id="SM00637">
    <property type="entry name" value="CBD_II"/>
    <property type="match status" value="1"/>
</dbReference>
<keyword evidence="8" id="KW-1185">Reference proteome</keyword>
<dbReference type="Pfam" id="PF00553">
    <property type="entry name" value="CBM_2"/>
    <property type="match status" value="1"/>
</dbReference>
<evidence type="ECO:0008006" key="9">
    <source>
        <dbReference type="Google" id="ProtNLM"/>
    </source>
</evidence>
<evidence type="ECO:0000256" key="2">
    <source>
        <dbReference type="ARBA" id="ARBA00023295"/>
    </source>
</evidence>
<dbReference type="InterPro" id="IPR036116">
    <property type="entry name" value="FN3_sf"/>
</dbReference>
<sequence length="255" mass="25844">MPTGQYSIAVAAIDSLGHLSASSNVLTVVTPASDSGPDIIPPSAPTDVRVIAGAPVMLAWSPSTDNVGVTGYDVYRWDGLYAPVLLGTTTGTTLAVTQATPGPFSVVFVRARDAAGNRSIAGRLDGPLPPPTSPPPPTSAPPAPSPTPSPTCGVTYTTVSQWPGGFAATVRIANSASKRVNGWRLAFAFGGDQRITSASNAGFSQSGANATLRNGARDAVIPPHGSVIVSIRGTWRASDAPPSTFRLNGNPCAGG</sequence>
<dbReference type="Gene3D" id="2.60.40.290">
    <property type="match status" value="1"/>
</dbReference>
<dbReference type="Proteomes" id="UP001501570">
    <property type="component" value="Unassembled WGS sequence"/>
</dbReference>
<feature type="compositionally biased region" description="Pro residues" evidence="4">
    <location>
        <begin position="127"/>
        <end position="149"/>
    </location>
</feature>
<evidence type="ECO:0000256" key="4">
    <source>
        <dbReference type="SAM" id="MobiDB-lite"/>
    </source>
</evidence>
<name>A0ABP9SDP6_9ACTN</name>
<evidence type="ECO:0000259" key="6">
    <source>
        <dbReference type="PROSITE" id="PS51173"/>
    </source>
</evidence>
<accession>A0ABP9SDP6</accession>
<dbReference type="EMBL" id="BAABJQ010000021">
    <property type="protein sequence ID" value="GAA5194321.1"/>
    <property type="molecule type" value="Genomic_DNA"/>
</dbReference>
<feature type="domain" description="Fibronectin type-III" evidence="5">
    <location>
        <begin position="41"/>
        <end position="136"/>
    </location>
</feature>
<evidence type="ECO:0000256" key="1">
    <source>
        <dbReference type="ARBA" id="ARBA00023277"/>
    </source>
</evidence>
<comment type="caution">
    <text evidence="7">The sequence shown here is derived from an EMBL/GenBank/DDBJ whole genome shotgun (WGS) entry which is preliminary data.</text>
</comment>
<reference evidence="8" key="1">
    <citation type="journal article" date="2019" name="Int. J. Syst. Evol. Microbiol.">
        <title>The Global Catalogue of Microorganisms (GCM) 10K type strain sequencing project: providing services to taxonomists for standard genome sequencing and annotation.</title>
        <authorList>
            <consortium name="The Broad Institute Genomics Platform"/>
            <consortium name="The Broad Institute Genome Sequencing Center for Infectious Disease"/>
            <person name="Wu L."/>
            <person name="Ma J."/>
        </authorList>
    </citation>
    <scope>NUCLEOTIDE SEQUENCE [LARGE SCALE GENOMIC DNA]</scope>
    <source>
        <strain evidence="8">JCM 18304</strain>
    </source>
</reference>
<dbReference type="InterPro" id="IPR008965">
    <property type="entry name" value="CBM2/CBM3_carb-bd_dom_sf"/>
</dbReference>
<keyword evidence="2" id="KW-0326">Glycosidase</keyword>
<evidence type="ECO:0000256" key="3">
    <source>
        <dbReference type="ARBA" id="ARBA00023326"/>
    </source>
</evidence>